<reference evidence="1" key="1">
    <citation type="submission" date="2020-03" db="EMBL/GenBank/DDBJ databases">
        <title>A high-quality chromosome-level genome assembly of a woody plant with both climbing and erect habits, Rhamnella rubrinervis.</title>
        <authorList>
            <person name="Lu Z."/>
            <person name="Yang Y."/>
            <person name="Zhu X."/>
            <person name="Sun Y."/>
        </authorList>
    </citation>
    <scope>NUCLEOTIDE SEQUENCE</scope>
    <source>
        <strain evidence="1">BYM</strain>
        <tissue evidence="1">Leaf</tissue>
    </source>
</reference>
<evidence type="ECO:0000313" key="2">
    <source>
        <dbReference type="Proteomes" id="UP000796880"/>
    </source>
</evidence>
<keyword evidence="2" id="KW-1185">Reference proteome</keyword>
<accession>A0A8K0DVZ3</accession>
<dbReference type="OrthoDB" id="1923662at2759"/>
<dbReference type="InterPro" id="IPR002110">
    <property type="entry name" value="Ankyrin_rpt"/>
</dbReference>
<proteinExistence type="predicted"/>
<dbReference type="InterPro" id="IPR036770">
    <property type="entry name" value="Ankyrin_rpt-contain_sf"/>
</dbReference>
<dbReference type="PANTHER" id="PTHR24121:SF15">
    <property type="entry name" value="ANKYRIN REPEAT PROTEIN"/>
    <property type="match status" value="1"/>
</dbReference>
<dbReference type="SMART" id="SM00248">
    <property type="entry name" value="ANK"/>
    <property type="match status" value="2"/>
</dbReference>
<dbReference type="EMBL" id="VOIH02000010">
    <property type="protein sequence ID" value="KAF3436253.1"/>
    <property type="molecule type" value="Genomic_DNA"/>
</dbReference>
<protein>
    <submittedName>
        <fullName evidence="1">Uncharacterized protein</fullName>
    </submittedName>
</protein>
<gene>
    <name evidence="1" type="ORF">FNV43_RR23345</name>
</gene>
<sequence>MTNDRDQNLFTVAMKGATALQLAVTESQVDKVEELVDLIVAESQCEQQEEKQLVLALLRVEEEKGYTALHLAASMGRLDMCKSIAESDNTLEKGRRYFFALCHCWGVHGHYYLTGLAFKIIEKHEELVDSVNENGHTPLHVLATKSAAFATGNYHDLGRFNRFVYDHWTTKGKGSNDVEYPKHQWEMMFLALKLQQRRIWEEYFSDIGSRE</sequence>
<dbReference type="PANTHER" id="PTHR24121">
    <property type="entry name" value="NO MECHANORECEPTOR POTENTIAL C, ISOFORM D-RELATED"/>
    <property type="match status" value="1"/>
</dbReference>
<evidence type="ECO:0000313" key="1">
    <source>
        <dbReference type="EMBL" id="KAF3436253.1"/>
    </source>
</evidence>
<dbReference type="SUPFAM" id="SSF48403">
    <property type="entry name" value="Ankyrin repeat"/>
    <property type="match status" value="1"/>
</dbReference>
<name>A0A8K0DVZ3_9ROSA</name>
<comment type="caution">
    <text evidence="1">The sequence shown here is derived from an EMBL/GenBank/DDBJ whole genome shotgun (WGS) entry which is preliminary data.</text>
</comment>
<organism evidence="1 2">
    <name type="scientific">Rhamnella rubrinervis</name>
    <dbReference type="NCBI Taxonomy" id="2594499"/>
    <lineage>
        <taxon>Eukaryota</taxon>
        <taxon>Viridiplantae</taxon>
        <taxon>Streptophyta</taxon>
        <taxon>Embryophyta</taxon>
        <taxon>Tracheophyta</taxon>
        <taxon>Spermatophyta</taxon>
        <taxon>Magnoliopsida</taxon>
        <taxon>eudicotyledons</taxon>
        <taxon>Gunneridae</taxon>
        <taxon>Pentapetalae</taxon>
        <taxon>rosids</taxon>
        <taxon>fabids</taxon>
        <taxon>Rosales</taxon>
        <taxon>Rhamnaceae</taxon>
        <taxon>rhamnoid group</taxon>
        <taxon>Rhamneae</taxon>
        <taxon>Rhamnella</taxon>
    </lineage>
</organism>
<dbReference type="Pfam" id="PF12796">
    <property type="entry name" value="Ank_2"/>
    <property type="match status" value="1"/>
</dbReference>
<dbReference type="Proteomes" id="UP000796880">
    <property type="component" value="Unassembled WGS sequence"/>
</dbReference>
<dbReference type="AlphaFoldDB" id="A0A8K0DVZ3"/>
<dbReference type="Gene3D" id="1.25.40.20">
    <property type="entry name" value="Ankyrin repeat-containing domain"/>
    <property type="match status" value="1"/>
</dbReference>